<dbReference type="Proteomes" id="UP000677228">
    <property type="component" value="Unassembled WGS sequence"/>
</dbReference>
<protein>
    <recommendedName>
        <fullName evidence="1">Endonuclease/exonuclease/phosphatase domain-containing protein</fullName>
    </recommendedName>
</protein>
<dbReference type="EMBL" id="CAJNOK010020999">
    <property type="protein sequence ID" value="CAF1325590.1"/>
    <property type="molecule type" value="Genomic_DNA"/>
</dbReference>
<organism evidence="2 4">
    <name type="scientific">Didymodactylos carnosus</name>
    <dbReference type="NCBI Taxonomy" id="1234261"/>
    <lineage>
        <taxon>Eukaryota</taxon>
        <taxon>Metazoa</taxon>
        <taxon>Spiralia</taxon>
        <taxon>Gnathifera</taxon>
        <taxon>Rotifera</taxon>
        <taxon>Eurotatoria</taxon>
        <taxon>Bdelloidea</taxon>
        <taxon>Philodinida</taxon>
        <taxon>Philodinidae</taxon>
        <taxon>Didymodactylos</taxon>
    </lineage>
</organism>
<name>A0A8S2F512_9BILA</name>
<dbReference type="GO" id="GO:0003824">
    <property type="term" value="F:catalytic activity"/>
    <property type="evidence" value="ECO:0007669"/>
    <property type="project" value="InterPro"/>
</dbReference>
<dbReference type="Gene3D" id="3.60.10.10">
    <property type="entry name" value="Endonuclease/exonuclease/phosphatase"/>
    <property type="match status" value="1"/>
</dbReference>
<dbReference type="InterPro" id="IPR005135">
    <property type="entry name" value="Endo/exonuclease/phosphatase"/>
</dbReference>
<evidence type="ECO:0000313" key="4">
    <source>
        <dbReference type="Proteomes" id="UP000677228"/>
    </source>
</evidence>
<comment type="caution">
    <text evidence="2">The sequence shown here is derived from an EMBL/GenBank/DDBJ whole genome shotgun (WGS) entry which is preliminary data.</text>
</comment>
<dbReference type="AlphaFoldDB" id="A0A8S2F512"/>
<dbReference type="InterPro" id="IPR036691">
    <property type="entry name" value="Endo/exonu/phosph_ase_sf"/>
</dbReference>
<dbReference type="Proteomes" id="UP000682733">
    <property type="component" value="Unassembled WGS sequence"/>
</dbReference>
<evidence type="ECO:0000313" key="2">
    <source>
        <dbReference type="EMBL" id="CAF1325590.1"/>
    </source>
</evidence>
<evidence type="ECO:0000313" key="3">
    <source>
        <dbReference type="EMBL" id="CAF4136582.1"/>
    </source>
</evidence>
<proteinExistence type="predicted"/>
<sequence>MNNYSINNGINNLNIITANARKRILNSHELITYFINQYHYNVMIMSEYHDQAIINVKNNHICTTKRSVKGQEGILICYDKSLNITRAHHYKKHNKIKSYTDYVIMIGGVNERHTYWGDKLSNIIGKCLYEKIIEHDLYLANIFGVSTYHDENGCSSVIDLTLHTDDINKYSPTWSIIPQIDKIDHELIEVNLHDLEWLTSSTIKNINLIA</sequence>
<feature type="non-terminal residue" evidence="2">
    <location>
        <position position="210"/>
    </location>
</feature>
<accession>A0A8S2F512</accession>
<feature type="domain" description="Endonuclease/exonuclease/phosphatase" evidence="1">
    <location>
        <begin position="102"/>
        <end position="187"/>
    </location>
</feature>
<gene>
    <name evidence="2" type="ORF">OVA965_LOCUS29644</name>
    <name evidence="3" type="ORF">TMI583_LOCUS30426</name>
</gene>
<dbReference type="Pfam" id="PF14529">
    <property type="entry name" value="Exo_endo_phos_2"/>
    <property type="match status" value="1"/>
</dbReference>
<reference evidence="2" key="1">
    <citation type="submission" date="2021-02" db="EMBL/GenBank/DDBJ databases">
        <authorList>
            <person name="Nowell W R."/>
        </authorList>
    </citation>
    <scope>NUCLEOTIDE SEQUENCE</scope>
</reference>
<dbReference type="SUPFAM" id="SSF56219">
    <property type="entry name" value="DNase I-like"/>
    <property type="match status" value="1"/>
</dbReference>
<evidence type="ECO:0000259" key="1">
    <source>
        <dbReference type="Pfam" id="PF14529"/>
    </source>
</evidence>
<dbReference type="EMBL" id="CAJOBA010042609">
    <property type="protein sequence ID" value="CAF4136582.1"/>
    <property type="molecule type" value="Genomic_DNA"/>
</dbReference>